<evidence type="ECO:0000313" key="11">
    <source>
        <dbReference type="Proteomes" id="UP000019487"/>
    </source>
</evidence>
<keyword evidence="4 8" id="KW-0560">Oxidoreductase</keyword>
<keyword evidence="9" id="KW-1133">Transmembrane helix</keyword>
<evidence type="ECO:0000256" key="1">
    <source>
        <dbReference type="ARBA" id="ARBA00001971"/>
    </source>
</evidence>
<dbReference type="PANTHER" id="PTHR24305:SF96">
    <property type="entry name" value="CYTOCHROME P450 MONOOXYGENASE STCB-RELATED"/>
    <property type="match status" value="1"/>
</dbReference>
<feature type="binding site" description="axial binding residue" evidence="7">
    <location>
        <position position="424"/>
    </location>
    <ligand>
        <name>heme</name>
        <dbReference type="ChEBI" id="CHEBI:30413"/>
    </ligand>
    <ligandPart>
        <name>Fe</name>
        <dbReference type="ChEBI" id="CHEBI:18248"/>
    </ligandPart>
</feature>
<dbReference type="InterPro" id="IPR036396">
    <property type="entry name" value="Cyt_P450_sf"/>
</dbReference>
<evidence type="ECO:0008006" key="12">
    <source>
        <dbReference type="Google" id="ProtNLM"/>
    </source>
</evidence>
<keyword evidence="6" id="KW-0843">Virulence</keyword>
<dbReference type="AlphaFoldDB" id="W9CJT0"/>
<comment type="caution">
    <text evidence="10">The sequence shown here is derived from an EMBL/GenBank/DDBJ whole genome shotgun (WGS) entry which is preliminary data.</text>
</comment>
<gene>
    <name evidence="10" type="ORF">SBOR_4701</name>
</gene>
<dbReference type="GO" id="GO:0020037">
    <property type="term" value="F:heme binding"/>
    <property type="evidence" value="ECO:0007669"/>
    <property type="project" value="InterPro"/>
</dbReference>
<dbReference type="OrthoDB" id="1470350at2759"/>
<evidence type="ECO:0000256" key="6">
    <source>
        <dbReference type="ARBA" id="ARBA00023026"/>
    </source>
</evidence>
<feature type="transmembrane region" description="Helical" evidence="9">
    <location>
        <begin position="6"/>
        <end position="22"/>
    </location>
</feature>
<keyword evidence="5 7" id="KW-0408">Iron</keyword>
<evidence type="ECO:0000256" key="3">
    <source>
        <dbReference type="ARBA" id="ARBA00022723"/>
    </source>
</evidence>
<dbReference type="CDD" id="cd11059">
    <property type="entry name" value="CYP_fungal"/>
    <property type="match status" value="1"/>
</dbReference>
<dbReference type="InterPro" id="IPR017972">
    <property type="entry name" value="Cyt_P450_CS"/>
</dbReference>
<dbReference type="PRINTS" id="PR00385">
    <property type="entry name" value="P450"/>
</dbReference>
<keyword evidence="11" id="KW-1185">Reference proteome</keyword>
<accession>W9CJT0</accession>
<evidence type="ECO:0000256" key="7">
    <source>
        <dbReference type="PIRSR" id="PIRSR602401-1"/>
    </source>
</evidence>
<keyword evidence="9" id="KW-0812">Transmembrane</keyword>
<organism evidence="10 11">
    <name type="scientific">Sclerotinia borealis (strain F-4128)</name>
    <dbReference type="NCBI Taxonomy" id="1432307"/>
    <lineage>
        <taxon>Eukaryota</taxon>
        <taxon>Fungi</taxon>
        <taxon>Dikarya</taxon>
        <taxon>Ascomycota</taxon>
        <taxon>Pezizomycotina</taxon>
        <taxon>Leotiomycetes</taxon>
        <taxon>Helotiales</taxon>
        <taxon>Sclerotiniaceae</taxon>
        <taxon>Sclerotinia</taxon>
    </lineage>
</organism>
<dbReference type="Pfam" id="PF00067">
    <property type="entry name" value="p450"/>
    <property type="match status" value="1"/>
</dbReference>
<dbReference type="Gene3D" id="1.10.630.10">
    <property type="entry name" value="Cytochrome P450"/>
    <property type="match status" value="1"/>
</dbReference>
<proteinExistence type="inferred from homology"/>
<keyword evidence="9" id="KW-0472">Membrane</keyword>
<evidence type="ECO:0000256" key="4">
    <source>
        <dbReference type="ARBA" id="ARBA00023002"/>
    </source>
</evidence>
<dbReference type="GO" id="GO:0004497">
    <property type="term" value="F:monooxygenase activity"/>
    <property type="evidence" value="ECO:0007669"/>
    <property type="project" value="UniProtKB-KW"/>
</dbReference>
<dbReference type="Proteomes" id="UP000019487">
    <property type="component" value="Unassembled WGS sequence"/>
</dbReference>
<keyword evidence="7 8" id="KW-0349">Heme</keyword>
<dbReference type="PROSITE" id="PS00086">
    <property type="entry name" value="CYTOCHROME_P450"/>
    <property type="match status" value="1"/>
</dbReference>
<dbReference type="HOGENOM" id="CLU_001570_14_2_1"/>
<protein>
    <recommendedName>
        <fullName evidence="12">Cytochrome P450</fullName>
    </recommendedName>
</protein>
<dbReference type="PANTHER" id="PTHR24305">
    <property type="entry name" value="CYTOCHROME P450"/>
    <property type="match status" value="1"/>
</dbReference>
<dbReference type="GO" id="GO:0016705">
    <property type="term" value="F:oxidoreductase activity, acting on paired donors, with incorporation or reduction of molecular oxygen"/>
    <property type="evidence" value="ECO:0007669"/>
    <property type="project" value="InterPro"/>
</dbReference>
<dbReference type="STRING" id="1432307.W9CJT0"/>
<dbReference type="SUPFAM" id="SSF48264">
    <property type="entry name" value="Cytochrome P450"/>
    <property type="match status" value="1"/>
</dbReference>
<evidence type="ECO:0000313" key="10">
    <source>
        <dbReference type="EMBL" id="ESZ94909.1"/>
    </source>
</evidence>
<name>W9CJT0_SCLBF</name>
<comment type="similarity">
    <text evidence="2 8">Belongs to the cytochrome P450 family.</text>
</comment>
<evidence type="ECO:0000256" key="9">
    <source>
        <dbReference type="SAM" id="Phobius"/>
    </source>
</evidence>
<dbReference type="EMBL" id="AYSA01000219">
    <property type="protein sequence ID" value="ESZ94909.1"/>
    <property type="molecule type" value="Genomic_DNA"/>
</dbReference>
<dbReference type="InterPro" id="IPR050121">
    <property type="entry name" value="Cytochrome_P450_monoxygenase"/>
</dbReference>
<keyword evidence="3 7" id="KW-0479">Metal-binding</keyword>
<dbReference type="GO" id="GO:0005506">
    <property type="term" value="F:iron ion binding"/>
    <property type="evidence" value="ECO:0007669"/>
    <property type="project" value="InterPro"/>
</dbReference>
<sequence>MKQIAIINVIIVCLGILIRILHRAYLTPLRKIPGPWYARLTHLVLKYHVVTGHRMQYIHSLHLAYGPIVLVAPTEVMCSSNSSFRTIHRVSKPFRKSPWYQLFVTKPANVFSMIDPKLHAFRRRLLAHSFSKSYLRTNWESHVRTKADMAIGKIKRDALEGEVDILKFFMFMATDAVGHLCFGESFKTLENERKTQYIEDIQQISKFGGLQAEFPTVFAVLKSLHIPLRGLSQNRMLQYASIAVQNAKSESNTNPSIFRKVLAKSKTDNAEGLLTDLDVTQEATGMIVAGTDTTATTLTFLIYNILKDPHLQKRLEEEVDGLNEDFESKDVEELKLLNAVIDEGLRLYGAAPGALPRIVPKEGAHLDGYFVPGDITVCTQAYTIHRDPEIFPEPESFQPERWLASKTDHLKAVSHPFGAGTRTCLGIHLARTEMWLALALFFRQCKGARIAASQSEDGMEMKNFFSISPKGKKCMITLREGY</sequence>
<dbReference type="PRINTS" id="PR00463">
    <property type="entry name" value="EP450I"/>
</dbReference>
<reference evidence="10 11" key="1">
    <citation type="journal article" date="2014" name="Genome Announc.">
        <title>Draft genome sequence of Sclerotinia borealis, a psychrophilic plant pathogenic fungus.</title>
        <authorList>
            <person name="Mardanov A.V."/>
            <person name="Beletsky A.V."/>
            <person name="Kadnikov V.V."/>
            <person name="Ignatov A.N."/>
            <person name="Ravin N.V."/>
        </authorList>
    </citation>
    <scope>NUCLEOTIDE SEQUENCE [LARGE SCALE GENOMIC DNA]</scope>
    <source>
        <strain evidence="11">F-4157</strain>
    </source>
</reference>
<evidence type="ECO:0000256" key="5">
    <source>
        <dbReference type="ARBA" id="ARBA00023004"/>
    </source>
</evidence>
<dbReference type="InterPro" id="IPR001128">
    <property type="entry name" value="Cyt_P450"/>
</dbReference>
<dbReference type="InterPro" id="IPR002401">
    <property type="entry name" value="Cyt_P450_E_grp-I"/>
</dbReference>
<keyword evidence="8" id="KW-0503">Monooxygenase</keyword>
<comment type="cofactor">
    <cofactor evidence="1 7">
        <name>heme</name>
        <dbReference type="ChEBI" id="CHEBI:30413"/>
    </cofactor>
</comment>
<evidence type="ECO:0000256" key="2">
    <source>
        <dbReference type="ARBA" id="ARBA00010617"/>
    </source>
</evidence>
<dbReference type="FunFam" id="1.10.630.10:FF:000093">
    <property type="entry name" value="Cytochrome P450 monooxygenase"/>
    <property type="match status" value="1"/>
</dbReference>
<evidence type="ECO:0000256" key="8">
    <source>
        <dbReference type="RuleBase" id="RU000461"/>
    </source>
</evidence>